<sequence length="76" mass="8168">MTQELPIQRVEVSFVRKPPIPQVERASGVSEVEVEGVVLRCLVYGSFQPFLDAIQGHEVISLKSTSASGGSEHAGC</sequence>
<protein>
    <submittedName>
        <fullName evidence="1">Uncharacterized protein</fullName>
    </submittedName>
</protein>
<dbReference type="AlphaFoldDB" id="A0A934JZV0"/>
<comment type="caution">
    <text evidence="1">The sequence shown here is derived from an EMBL/GenBank/DDBJ whole genome shotgun (WGS) entry which is preliminary data.</text>
</comment>
<evidence type="ECO:0000313" key="1">
    <source>
        <dbReference type="EMBL" id="MBJ7597957.1"/>
    </source>
</evidence>
<dbReference type="Proteomes" id="UP000612893">
    <property type="component" value="Unassembled WGS sequence"/>
</dbReference>
<evidence type="ECO:0000313" key="2">
    <source>
        <dbReference type="Proteomes" id="UP000612893"/>
    </source>
</evidence>
<gene>
    <name evidence="1" type="ORF">JF922_07700</name>
</gene>
<keyword evidence="2" id="KW-1185">Reference proteome</keyword>
<accession>A0A934JZV0</accession>
<reference evidence="1" key="1">
    <citation type="submission" date="2020-10" db="EMBL/GenBank/DDBJ databases">
        <title>Ca. Dormibacterota MAGs.</title>
        <authorList>
            <person name="Montgomery K."/>
        </authorList>
    </citation>
    <scope>NUCLEOTIDE SEQUENCE [LARGE SCALE GENOMIC DNA]</scope>
    <source>
        <strain evidence="1">SC8812_S17_10</strain>
    </source>
</reference>
<organism evidence="1 2">
    <name type="scientific">Candidatus Nephthysia bennettiae</name>
    <dbReference type="NCBI Taxonomy" id="3127016"/>
    <lineage>
        <taxon>Bacteria</taxon>
        <taxon>Bacillati</taxon>
        <taxon>Candidatus Dormiibacterota</taxon>
        <taxon>Candidatus Dormibacteria</taxon>
        <taxon>Candidatus Dormibacterales</taxon>
        <taxon>Candidatus Dormibacteraceae</taxon>
        <taxon>Candidatus Nephthysia</taxon>
    </lineage>
</organism>
<dbReference type="RefSeq" id="WP_338200611.1">
    <property type="nucleotide sequence ID" value="NZ_JAEKNR010000087.1"/>
</dbReference>
<proteinExistence type="predicted"/>
<dbReference type="EMBL" id="JAEKNR010000087">
    <property type="protein sequence ID" value="MBJ7597957.1"/>
    <property type="molecule type" value="Genomic_DNA"/>
</dbReference>
<name>A0A934JZV0_9BACT</name>